<dbReference type="SMART" id="SM00448">
    <property type="entry name" value="REC"/>
    <property type="match status" value="1"/>
</dbReference>
<evidence type="ECO:0000256" key="1">
    <source>
        <dbReference type="PROSITE-ProRule" id="PRU00169"/>
    </source>
</evidence>
<dbReference type="PANTHER" id="PTHR37299:SF1">
    <property type="entry name" value="STAGE 0 SPORULATION PROTEIN A HOMOLOG"/>
    <property type="match status" value="1"/>
</dbReference>
<dbReference type="Gene3D" id="2.40.50.1020">
    <property type="entry name" value="LytTr DNA-binding domain"/>
    <property type="match status" value="1"/>
</dbReference>
<keyword evidence="4" id="KW-0238">DNA-binding</keyword>
<dbReference type="Gene3D" id="3.40.50.2300">
    <property type="match status" value="1"/>
</dbReference>
<evidence type="ECO:0000259" key="2">
    <source>
        <dbReference type="PROSITE" id="PS50110"/>
    </source>
</evidence>
<dbReference type="SUPFAM" id="SSF52172">
    <property type="entry name" value="CheY-like"/>
    <property type="match status" value="1"/>
</dbReference>
<feature type="domain" description="Response regulatory" evidence="2">
    <location>
        <begin position="22"/>
        <end position="133"/>
    </location>
</feature>
<proteinExistence type="predicted"/>
<sequence length="248" mass="28504">MQENIRWINLCTKKEDSDVSISCLIVDDEPLAVQLLESHVAQVPFLSLAGCAYHAIEALTFLEKQPVDLIFLDINLPHLSGMQLKELLPIDQKVIFTTAYSDFAVESYDKNAVDYLLKPVTYERFLKAVLKVKKVEPTSKVNIHLDSIFVKSGKDFIRVRLNDILYIEGLKDYVVVVTSTERIITYKRLKDLEQSLPNQFSRVHLSYIVNHEKIYKVVDNQIVIGGAQIPLSEKYREGFLQKVYKELL</sequence>
<dbReference type="PROSITE" id="PS50930">
    <property type="entry name" value="HTH_LYTTR"/>
    <property type="match status" value="1"/>
</dbReference>
<dbReference type="AlphaFoldDB" id="A0A344TQZ8"/>
<dbReference type="InterPro" id="IPR011006">
    <property type="entry name" value="CheY-like_superfamily"/>
</dbReference>
<reference evidence="4 5" key="1">
    <citation type="submission" date="2018-07" db="EMBL/GenBank/DDBJ databases">
        <title>Genome sequencing of Runella.</title>
        <authorList>
            <person name="Baek M.-G."/>
            <person name="Yi H."/>
        </authorList>
    </citation>
    <scope>NUCLEOTIDE SEQUENCE [LARGE SCALE GENOMIC DNA]</scope>
    <source>
        <strain evidence="4 5">HYN0085</strain>
    </source>
</reference>
<name>A0A344TQZ8_9BACT</name>
<gene>
    <name evidence="4" type="ORF">DR864_26700</name>
</gene>
<feature type="domain" description="HTH LytTR-type" evidence="3">
    <location>
        <begin position="148"/>
        <end position="214"/>
    </location>
</feature>
<evidence type="ECO:0000313" key="5">
    <source>
        <dbReference type="Proteomes" id="UP000251993"/>
    </source>
</evidence>
<dbReference type="OrthoDB" id="1646880at2"/>
<dbReference type="EMBL" id="CP030850">
    <property type="protein sequence ID" value="AXE21069.1"/>
    <property type="molecule type" value="Genomic_DNA"/>
</dbReference>
<dbReference type="InterPro" id="IPR046947">
    <property type="entry name" value="LytR-like"/>
</dbReference>
<feature type="modified residue" description="4-aspartylphosphate" evidence="1">
    <location>
        <position position="73"/>
    </location>
</feature>
<dbReference type="InterPro" id="IPR007492">
    <property type="entry name" value="LytTR_DNA-bd_dom"/>
</dbReference>
<dbReference type="KEGG" id="run:DR864_26700"/>
<dbReference type="GO" id="GO:0000156">
    <property type="term" value="F:phosphorelay response regulator activity"/>
    <property type="evidence" value="ECO:0007669"/>
    <property type="project" value="InterPro"/>
</dbReference>
<accession>A0A344TQZ8</accession>
<dbReference type="SMART" id="SM00850">
    <property type="entry name" value="LytTR"/>
    <property type="match status" value="1"/>
</dbReference>
<dbReference type="Pfam" id="PF04397">
    <property type="entry name" value="LytTR"/>
    <property type="match status" value="1"/>
</dbReference>
<evidence type="ECO:0000313" key="4">
    <source>
        <dbReference type="EMBL" id="AXE21069.1"/>
    </source>
</evidence>
<evidence type="ECO:0000259" key="3">
    <source>
        <dbReference type="PROSITE" id="PS50930"/>
    </source>
</evidence>
<keyword evidence="5" id="KW-1185">Reference proteome</keyword>
<dbReference type="PANTHER" id="PTHR37299">
    <property type="entry name" value="TRANSCRIPTIONAL REGULATOR-RELATED"/>
    <property type="match status" value="1"/>
</dbReference>
<dbReference type="GO" id="GO:0003677">
    <property type="term" value="F:DNA binding"/>
    <property type="evidence" value="ECO:0007669"/>
    <property type="project" value="UniProtKB-KW"/>
</dbReference>
<dbReference type="InterPro" id="IPR001789">
    <property type="entry name" value="Sig_transdc_resp-reg_receiver"/>
</dbReference>
<organism evidence="4 5">
    <name type="scientific">Runella rosea</name>
    <dbReference type="NCBI Taxonomy" id="2259595"/>
    <lineage>
        <taxon>Bacteria</taxon>
        <taxon>Pseudomonadati</taxon>
        <taxon>Bacteroidota</taxon>
        <taxon>Cytophagia</taxon>
        <taxon>Cytophagales</taxon>
        <taxon>Spirosomataceae</taxon>
        <taxon>Runella</taxon>
    </lineage>
</organism>
<dbReference type="PROSITE" id="PS50110">
    <property type="entry name" value="RESPONSE_REGULATORY"/>
    <property type="match status" value="1"/>
</dbReference>
<dbReference type="Proteomes" id="UP000251993">
    <property type="component" value="Chromosome"/>
</dbReference>
<keyword evidence="1" id="KW-0597">Phosphoprotein</keyword>
<dbReference type="Pfam" id="PF00072">
    <property type="entry name" value="Response_reg"/>
    <property type="match status" value="1"/>
</dbReference>
<protein>
    <submittedName>
        <fullName evidence="4">DNA-binding response regulator</fullName>
    </submittedName>
</protein>